<evidence type="ECO:0000256" key="2">
    <source>
        <dbReference type="ARBA" id="ARBA00023002"/>
    </source>
</evidence>
<keyword evidence="7" id="KW-1185">Reference proteome</keyword>
<dbReference type="InterPro" id="IPR016162">
    <property type="entry name" value="Ald_DH_N"/>
</dbReference>
<evidence type="ECO:0000313" key="6">
    <source>
        <dbReference type="EMBL" id="CAI2172424.1"/>
    </source>
</evidence>
<comment type="similarity">
    <text evidence="1 4">Belongs to the aldehyde dehydrogenase family.</text>
</comment>
<dbReference type="InterPro" id="IPR015590">
    <property type="entry name" value="Aldehyde_DH_dom"/>
</dbReference>
<evidence type="ECO:0000256" key="1">
    <source>
        <dbReference type="ARBA" id="ARBA00009986"/>
    </source>
</evidence>
<dbReference type="PROSITE" id="PS00687">
    <property type="entry name" value="ALDEHYDE_DEHYDR_GLU"/>
    <property type="match status" value="1"/>
</dbReference>
<dbReference type="InterPro" id="IPR029510">
    <property type="entry name" value="Ald_DH_CS_GLU"/>
</dbReference>
<dbReference type="Pfam" id="PF00171">
    <property type="entry name" value="Aldedh"/>
    <property type="match status" value="1"/>
</dbReference>
<sequence length="491" mass="53874">MNYSNLLKNLSKIARPFINNKFIAPSPSHISKTLINPATEEPLIQVVEGIPSDVDLAVQVATDALHSWSSSNGADRRNILLKIADGIDKYSENLALIESLNVGKPIKDAKLDVSESAECFSDRFFAGYADKLAGHNFCVNDKYRTFTIREPVGVCGLITSFNYPLSIASWKLAPSLACGNTVILKPAPQTPLTTLMLAEIISSKTELPPGVLNVIPGDEKVGERITEHEGIDKCSFTGSIQVGRKILSAASSSNLKRITLELGGKNAMIVFSDVDVDKVVDDVYWASFLNSGQNCCAGSRLFLEKSIHNVFIDKLRKRIGQTKIGNPLSEKVDFGPLIDNTQFQRMLRVLKDTTSGLKDGKLLIGGNRVGDVGFFIEPTVFYNIEDSEIISQEEIFGPLLTILKPFDTIEEVIHRANNTKFGLSVGIWTNNYSKAEKAIKEMKVGTAWINCYNLSPNYLPFGGRKSSGFGKDLGEESIDEFSFIKSATFAL</sequence>
<evidence type="ECO:0000313" key="7">
    <source>
        <dbReference type="Proteomes" id="UP001153678"/>
    </source>
</evidence>
<dbReference type="FunFam" id="3.40.309.10:FF:000001">
    <property type="entry name" value="Mitochondrial aldehyde dehydrogenase 2"/>
    <property type="match status" value="1"/>
</dbReference>
<name>A0A9W4SK42_9GLOM</name>
<dbReference type="PROSITE" id="PS00070">
    <property type="entry name" value="ALDEHYDE_DEHYDR_CYS"/>
    <property type="match status" value="1"/>
</dbReference>
<dbReference type="AlphaFoldDB" id="A0A9W4SK42"/>
<dbReference type="EMBL" id="CAMKVN010000939">
    <property type="protein sequence ID" value="CAI2172424.1"/>
    <property type="molecule type" value="Genomic_DNA"/>
</dbReference>
<dbReference type="Proteomes" id="UP001153678">
    <property type="component" value="Unassembled WGS sequence"/>
</dbReference>
<dbReference type="InterPro" id="IPR016163">
    <property type="entry name" value="Ald_DH_C"/>
</dbReference>
<evidence type="ECO:0000256" key="3">
    <source>
        <dbReference type="PROSITE-ProRule" id="PRU10007"/>
    </source>
</evidence>
<dbReference type="InterPro" id="IPR016160">
    <property type="entry name" value="Ald_DH_CS_CYS"/>
</dbReference>
<proteinExistence type="inferred from homology"/>
<dbReference type="SUPFAM" id="SSF53720">
    <property type="entry name" value="ALDH-like"/>
    <property type="match status" value="1"/>
</dbReference>
<gene>
    <name evidence="6" type="ORF">FWILDA_LOCUS5573</name>
</gene>
<comment type="caution">
    <text evidence="6">The sequence shown here is derived from an EMBL/GenBank/DDBJ whole genome shotgun (WGS) entry which is preliminary data.</text>
</comment>
<organism evidence="6 7">
    <name type="scientific">Funneliformis geosporum</name>
    <dbReference type="NCBI Taxonomy" id="1117311"/>
    <lineage>
        <taxon>Eukaryota</taxon>
        <taxon>Fungi</taxon>
        <taxon>Fungi incertae sedis</taxon>
        <taxon>Mucoromycota</taxon>
        <taxon>Glomeromycotina</taxon>
        <taxon>Glomeromycetes</taxon>
        <taxon>Glomerales</taxon>
        <taxon>Glomeraceae</taxon>
        <taxon>Funneliformis</taxon>
    </lineage>
</organism>
<reference evidence="6" key="1">
    <citation type="submission" date="2022-08" db="EMBL/GenBank/DDBJ databases">
        <authorList>
            <person name="Kallberg Y."/>
            <person name="Tangrot J."/>
            <person name="Rosling A."/>
        </authorList>
    </citation>
    <scope>NUCLEOTIDE SEQUENCE</scope>
    <source>
        <strain evidence="6">Wild A</strain>
    </source>
</reference>
<dbReference type="FunFam" id="3.40.605.10:FF:000001">
    <property type="entry name" value="Aldehyde dehydrogenase 1"/>
    <property type="match status" value="1"/>
</dbReference>
<dbReference type="Gene3D" id="3.40.605.10">
    <property type="entry name" value="Aldehyde Dehydrogenase, Chain A, domain 1"/>
    <property type="match status" value="1"/>
</dbReference>
<dbReference type="GO" id="GO:0016620">
    <property type="term" value="F:oxidoreductase activity, acting on the aldehyde or oxo group of donors, NAD or NADP as acceptor"/>
    <property type="evidence" value="ECO:0007669"/>
    <property type="project" value="InterPro"/>
</dbReference>
<keyword evidence="2 4" id="KW-0560">Oxidoreductase</keyword>
<dbReference type="OrthoDB" id="310895at2759"/>
<feature type="domain" description="Aldehyde dehydrogenase" evidence="5">
    <location>
        <begin position="33"/>
        <end position="486"/>
    </location>
</feature>
<feature type="active site" evidence="3">
    <location>
        <position position="261"/>
    </location>
</feature>
<protein>
    <submittedName>
        <fullName evidence="6">14094_t:CDS:1</fullName>
    </submittedName>
</protein>
<dbReference type="Gene3D" id="3.40.309.10">
    <property type="entry name" value="Aldehyde Dehydrogenase, Chain A, domain 2"/>
    <property type="match status" value="1"/>
</dbReference>
<evidence type="ECO:0000259" key="5">
    <source>
        <dbReference type="Pfam" id="PF00171"/>
    </source>
</evidence>
<evidence type="ECO:0000256" key="4">
    <source>
        <dbReference type="RuleBase" id="RU003345"/>
    </source>
</evidence>
<dbReference type="InterPro" id="IPR016161">
    <property type="entry name" value="Ald_DH/histidinol_DH"/>
</dbReference>
<accession>A0A9W4SK42</accession>
<dbReference type="PANTHER" id="PTHR11699">
    <property type="entry name" value="ALDEHYDE DEHYDROGENASE-RELATED"/>
    <property type="match status" value="1"/>
</dbReference>
<dbReference type="GO" id="GO:0019413">
    <property type="term" value="P:acetate biosynthetic process"/>
    <property type="evidence" value="ECO:0007669"/>
    <property type="project" value="UniProtKB-ARBA"/>
</dbReference>